<organism evidence="1 2">
    <name type="scientific">Smallanthus sonchifolius</name>
    <dbReference type="NCBI Taxonomy" id="185202"/>
    <lineage>
        <taxon>Eukaryota</taxon>
        <taxon>Viridiplantae</taxon>
        <taxon>Streptophyta</taxon>
        <taxon>Embryophyta</taxon>
        <taxon>Tracheophyta</taxon>
        <taxon>Spermatophyta</taxon>
        <taxon>Magnoliopsida</taxon>
        <taxon>eudicotyledons</taxon>
        <taxon>Gunneridae</taxon>
        <taxon>Pentapetalae</taxon>
        <taxon>asterids</taxon>
        <taxon>campanulids</taxon>
        <taxon>Asterales</taxon>
        <taxon>Asteraceae</taxon>
        <taxon>Asteroideae</taxon>
        <taxon>Heliantheae alliance</taxon>
        <taxon>Millerieae</taxon>
        <taxon>Smallanthus</taxon>
    </lineage>
</organism>
<evidence type="ECO:0000313" key="1">
    <source>
        <dbReference type="EMBL" id="KAI3813951.1"/>
    </source>
</evidence>
<dbReference type="Proteomes" id="UP001056120">
    <property type="component" value="Linkage Group LG06"/>
</dbReference>
<keyword evidence="2" id="KW-1185">Reference proteome</keyword>
<comment type="caution">
    <text evidence="1">The sequence shown here is derived from an EMBL/GenBank/DDBJ whole genome shotgun (WGS) entry which is preliminary data.</text>
</comment>
<evidence type="ECO:0000313" key="2">
    <source>
        <dbReference type="Proteomes" id="UP001056120"/>
    </source>
</evidence>
<reference evidence="2" key="1">
    <citation type="journal article" date="2022" name="Mol. Ecol. Resour.">
        <title>The genomes of chicory, endive, great burdock and yacon provide insights into Asteraceae palaeo-polyploidization history and plant inulin production.</title>
        <authorList>
            <person name="Fan W."/>
            <person name="Wang S."/>
            <person name="Wang H."/>
            <person name="Wang A."/>
            <person name="Jiang F."/>
            <person name="Liu H."/>
            <person name="Zhao H."/>
            <person name="Xu D."/>
            <person name="Zhang Y."/>
        </authorList>
    </citation>
    <scope>NUCLEOTIDE SEQUENCE [LARGE SCALE GENOMIC DNA]</scope>
    <source>
        <strain evidence="2">cv. Yunnan</strain>
    </source>
</reference>
<gene>
    <name evidence="1" type="ORF">L1987_18687</name>
</gene>
<reference evidence="1 2" key="2">
    <citation type="journal article" date="2022" name="Mol. Ecol. Resour.">
        <title>The genomes of chicory, endive, great burdock and yacon provide insights into Asteraceae paleo-polyploidization history and plant inulin production.</title>
        <authorList>
            <person name="Fan W."/>
            <person name="Wang S."/>
            <person name="Wang H."/>
            <person name="Wang A."/>
            <person name="Jiang F."/>
            <person name="Liu H."/>
            <person name="Zhao H."/>
            <person name="Xu D."/>
            <person name="Zhang Y."/>
        </authorList>
    </citation>
    <scope>NUCLEOTIDE SEQUENCE [LARGE SCALE GENOMIC DNA]</scope>
    <source>
        <strain evidence="2">cv. Yunnan</strain>
        <tissue evidence="1">Leaves</tissue>
    </source>
</reference>
<protein>
    <submittedName>
        <fullName evidence="1">Uncharacterized protein</fullName>
    </submittedName>
</protein>
<proteinExistence type="predicted"/>
<dbReference type="EMBL" id="CM042023">
    <property type="protein sequence ID" value="KAI3813951.1"/>
    <property type="molecule type" value="Genomic_DNA"/>
</dbReference>
<accession>A0ACB9J1G0</accession>
<sequence length="131" mass="14045">MSPLLHSSRCPPPLPPATQGSTTFAAVVAFHVEWGLNCEREGEGTGSERELGRKGEGFETLAAGEIYVAATPQFTLSIVALASSNLVRKRRRTGRSVKLAAVDGQVHHRCRQLRKAVPPSLPSLPSMWSGA</sequence>
<name>A0ACB9J1G0_9ASTR</name>